<dbReference type="InterPro" id="IPR036890">
    <property type="entry name" value="HATPase_C_sf"/>
</dbReference>
<dbReference type="GO" id="GO:0005524">
    <property type="term" value="F:ATP binding"/>
    <property type="evidence" value="ECO:0007669"/>
    <property type="project" value="UniProtKB-KW"/>
</dbReference>
<organism evidence="1 2">
    <name type="scientific">Noviherbaspirillum pedocola</name>
    <dbReference type="NCBI Taxonomy" id="2801341"/>
    <lineage>
        <taxon>Bacteria</taxon>
        <taxon>Pseudomonadati</taxon>
        <taxon>Pseudomonadota</taxon>
        <taxon>Betaproteobacteria</taxon>
        <taxon>Burkholderiales</taxon>
        <taxon>Oxalobacteraceae</taxon>
        <taxon>Noviherbaspirillum</taxon>
    </lineage>
</organism>
<evidence type="ECO:0000313" key="1">
    <source>
        <dbReference type="EMBL" id="MBK4737952.1"/>
    </source>
</evidence>
<dbReference type="EMBL" id="JAEPBG010000015">
    <property type="protein sequence ID" value="MBK4737952.1"/>
    <property type="molecule type" value="Genomic_DNA"/>
</dbReference>
<gene>
    <name evidence="1" type="ORF">JJB74_25300</name>
</gene>
<keyword evidence="2" id="KW-1185">Reference proteome</keyword>
<protein>
    <submittedName>
        <fullName evidence="1">ATP-binding protein</fullName>
    </submittedName>
</protein>
<dbReference type="Gene3D" id="3.30.565.10">
    <property type="entry name" value="Histidine kinase-like ATPase, C-terminal domain"/>
    <property type="match status" value="1"/>
</dbReference>
<keyword evidence="1" id="KW-0067">ATP-binding</keyword>
<dbReference type="AlphaFoldDB" id="A0A934W7X8"/>
<name>A0A934W7X8_9BURK</name>
<dbReference type="Pfam" id="PF13589">
    <property type="entry name" value="HATPase_c_3"/>
    <property type="match status" value="1"/>
</dbReference>
<comment type="caution">
    <text evidence="1">The sequence shown here is derived from an EMBL/GenBank/DDBJ whole genome shotgun (WGS) entry which is preliminary data.</text>
</comment>
<reference evidence="1" key="1">
    <citation type="submission" date="2021-01" db="EMBL/GenBank/DDBJ databases">
        <title>Genome sequence of strain Noviherbaspirillum sp. DKR-6.</title>
        <authorList>
            <person name="Chaudhary D.K."/>
        </authorList>
    </citation>
    <scope>NUCLEOTIDE SEQUENCE</scope>
    <source>
        <strain evidence="1">DKR-6</strain>
    </source>
</reference>
<dbReference type="SUPFAM" id="SSF55874">
    <property type="entry name" value="ATPase domain of HSP90 chaperone/DNA topoisomerase II/histidine kinase"/>
    <property type="match status" value="1"/>
</dbReference>
<keyword evidence="1" id="KW-0547">Nucleotide-binding</keyword>
<proteinExistence type="predicted"/>
<sequence length="527" mass="57873">MNAVSLQVNVSNLVHNMRFSFTNSVNVLSEMMQNARRAGATEVRFSYTEDGTLVVIDNGTGIEDFQKLLTLSESGWDAQLVAREQAFGQGFFSALHSGKHVTVESRGRQIAFATETALSFGSIAVVPSDFIGGTRITIQGMTLPKPEVANALNRFAKGFSIAVVFNDKPLERPHALAALATVETAIGPIHVVGYHNDHPQLVRGMTVYLQGLPIYQSGMSWDVHNVVHLDSTQFAARMPDRTQLINETAAACRIEAALRTEQEKILTAHKGEMGNEAFAEKYWHMLPELGLSSMLLDIPYLPKCALHYAPEPVLADDWRFMREVESGVTRQSVEAGQHVLCLGSPSEESIAAHMLAYKKHWMVVSNLPAGHWAEQYQIDLYERADDVVFTLNGVDGQAQTFNGLYLDATVRFCDSVTLSLDQHSVTFDDEAVFHSSGEVAIPGNASGAGAVMQACSYIADNEEFQEADRDTDDQHLQALVALHRTKDLSAIVRMLLSQGGAYRFDALRGHAFNVVVDDRGELTVTSV</sequence>
<dbReference type="Proteomes" id="UP000622890">
    <property type="component" value="Unassembled WGS sequence"/>
</dbReference>
<evidence type="ECO:0000313" key="2">
    <source>
        <dbReference type="Proteomes" id="UP000622890"/>
    </source>
</evidence>
<accession>A0A934W7X8</accession>